<keyword evidence="3" id="KW-1185">Reference proteome</keyword>
<evidence type="ECO:0000313" key="3">
    <source>
        <dbReference type="Proteomes" id="UP001168877"/>
    </source>
</evidence>
<reference evidence="2" key="1">
    <citation type="journal article" date="2022" name="Plant J.">
        <title>Strategies of tolerance reflected in two North American maple genomes.</title>
        <authorList>
            <person name="McEvoy S.L."/>
            <person name="Sezen U.U."/>
            <person name="Trouern-Trend A."/>
            <person name="McMahon S.M."/>
            <person name="Schaberg P.G."/>
            <person name="Yang J."/>
            <person name="Wegrzyn J.L."/>
            <person name="Swenson N.G."/>
        </authorList>
    </citation>
    <scope>NUCLEOTIDE SEQUENCE</scope>
    <source>
        <strain evidence="2">NS2018</strain>
    </source>
</reference>
<sequence>MSKGRPKVAEGYGTAHSSFLLFIRTNHMLKPKNHDVQSRPFSKAQISSLSREKGRPQMLVICIGATHLKARIMGVLLVAVCKDGNKMIYPLAFGFANSECTKSWTWFLKKLHKVIQNPDRVMLVSDFHNVIFNAMEAIFPGAAHGVCAYHLVQNLKRFCKQRNDVIWLYYRATYAYRIEDFDRAMGELKETYRKGLGALFNDNGDGDGDEDDEDLASPSSLCVTVFLGLRFAHRPEQQRLTSFFWDFNEDQSSNDSLSLFLGLGLQFAHKQSKNNSSFS</sequence>
<dbReference type="AlphaFoldDB" id="A0AA39RJX8"/>
<evidence type="ECO:0000259" key="1">
    <source>
        <dbReference type="Pfam" id="PF10551"/>
    </source>
</evidence>
<name>A0AA39RJX8_ACESA</name>
<dbReference type="PANTHER" id="PTHR31973">
    <property type="entry name" value="POLYPROTEIN, PUTATIVE-RELATED"/>
    <property type="match status" value="1"/>
</dbReference>
<feature type="domain" description="MULE transposase" evidence="1">
    <location>
        <begin position="60"/>
        <end position="154"/>
    </location>
</feature>
<proteinExistence type="predicted"/>
<reference evidence="2" key="2">
    <citation type="submission" date="2023-06" db="EMBL/GenBank/DDBJ databases">
        <authorList>
            <person name="Swenson N.G."/>
            <person name="Wegrzyn J.L."/>
            <person name="Mcevoy S.L."/>
        </authorList>
    </citation>
    <scope>NUCLEOTIDE SEQUENCE</scope>
    <source>
        <strain evidence="2">NS2018</strain>
        <tissue evidence="2">Leaf</tissue>
    </source>
</reference>
<comment type="caution">
    <text evidence="2">The sequence shown here is derived from an EMBL/GenBank/DDBJ whole genome shotgun (WGS) entry which is preliminary data.</text>
</comment>
<dbReference type="PANTHER" id="PTHR31973:SF195">
    <property type="entry name" value="MUDR FAMILY TRANSPOSASE"/>
    <property type="match status" value="1"/>
</dbReference>
<organism evidence="2 3">
    <name type="scientific">Acer saccharum</name>
    <name type="common">Sugar maple</name>
    <dbReference type="NCBI Taxonomy" id="4024"/>
    <lineage>
        <taxon>Eukaryota</taxon>
        <taxon>Viridiplantae</taxon>
        <taxon>Streptophyta</taxon>
        <taxon>Embryophyta</taxon>
        <taxon>Tracheophyta</taxon>
        <taxon>Spermatophyta</taxon>
        <taxon>Magnoliopsida</taxon>
        <taxon>eudicotyledons</taxon>
        <taxon>Gunneridae</taxon>
        <taxon>Pentapetalae</taxon>
        <taxon>rosids</taxon>
        <taxon>malvids</taxon>
        <taxon>Sapindales</taxon>
        <taxon>Sapindaceae</taxon>
        <taxon>Hippocastanoideae</taxon>
        <taxon>Acereae</taxon>
        <taxon>Acer</taxon>
    </lineage>
</organism>
<protein>
    <recommendedName>
        <fullName evidence="1">MULE transposase domain-containing protein</fullName>
    </recommendedName>
</protein>
<evidence type="ECO:0000313" key="2">
    <source>
        <dbReference type="EMBL" id="KAK0575686.1"/>
    </source>
</evidence>
<dbReference type="EMBL" id="JAUESC010000386">
    <property type="protein sequence ID" value="KAK0575686.1"/>
    <property type="molecule type" value="Genomic_DNA"/>
</dbReference>
<dbReference type="Pfam" id="PF10551">
    <property type="entry name" value="MULE"/>
    <property type="match status" value="1"/>
</dbReference>
<dbReference type="Proteomes" id="UP001168877">
    <property type="component" value="Unassembled WGS sequence"/>
</dbReference>
<accession>A0AA39RJX8</accession>
<gene>
    <name evidence="2" type="ORF">LWI29_005181</name>
</gene>
<dbReference type="InterPro" id="IPR018289">
    <property type="entry name" value="MULE_transposase_dom"/>
</dbReference>